<dbReference type="GO" id="GO:0030134">
    <property type="term" value="C:COPII-coated ER to Golgi transport vesicle"/>
    <property type="evidence" value="ECO:0007669"/>
    <property type="project" value="TreeGrafter"/>
</dbReference>
<keyword evidence="10" id="KW-0325">Glycoprotein</keyword>
<dbReference type="GO" id="GO:0006888">
    <property type="term" value="P:endoplasmic reticulum to Golgi vesicle-mediated transport"/>
    <property type="evidence" value="ECO:0007669"/>
    <property type="project" value="TreeGrafter"/>
</dbReference>
<evidence type="ECO:0000256" key="12">
    <source>
        <dbReference type="SAM" id="Phobius"/>
    </source>
</evidence>
<feature type="domain" description="L-type lectin-like" evidence="14">
    <location>
        <begin position="28"/>
        <end position="251"/>
    </location>
</feature>
<organism evidence="15 16">
    <name type="scientific">Hypsibius exemplaris</name>
    <name type="common">Freshwater tardigrade</name>
    <dbReference type="NCBI Taxonomy" id="2072580"/>
    <lineage>
        <taxon>Eukaryota</taxon>
        <taxon>Metazoa</taxon>
        <taxon>Ecdysozoa</taxon>
        <taxon>Tardigrada</taxon>
        <taxon>Eutardigrada</taxon>
        <taxon>Parachela</taxon>
        <taxon>Hypsibioidea</taxon>
        <taxon>Hypsibiidae</taxon>
        <taxon>Hypsibius</taxon>
    </lineage>
</organism>
<dbReference type="GO" id="GO:0005537">
    <property type="term" value="F:D-mannose binding"/>
    <property type="evidence" value="ECO:0007669"/>
    <property type="project" value="TreeGrafter"/>
</dbReference>
<accession>A0A1W0WKX2</accession>
<evidence type="ECO:0000256" key="3">
    <source>
        <dbReference type="ARBA" id="ARBA00022723"/>
    </source>
</evidence>
<feature type="signal peptide" evidence="13">
    <location>
        <begin position="1"/>
        <end position="23"/>
    </location>
</feature>
<evidence type="ECO:0000256" key="7">
    <source>
        <dbReference type="ARBA" id="ARBA00023034"/>
    </source>
</evidence>
<evidence type="ECO:0000256" key="1">
    <source>
        <dbReference type="ARBA" id="ARBA00004194"/>
    </source>
</evidence>
<evidence type="ECO:0000256" key="11">
    <source>
        <dbReference type="ARBA" id="ARBA00046288"/>
    </source>
</evidence>
<keyword evidence="16" id="KW-1185">Reference proteome</keyword>
<dbReference type="OrthoDB" id="270293at2759"/>
<evidence type="ECO:0000256" key="10">
    <source>
        <dbReference type="ARBA" id="ARBA00023180"/>
    </source>
</evidence>
<dbReference type="SUPFAM" id="SSF49899">
    <property type="entry name" value="Concanavalin A-like lectins/glucanases"/>
    <property type="match status" value="1"/>
</dbReference>
<proteinExistence type="predicted"/>
<feature type="chain" id="PRO_5010704129" evidence="13">
    <location>
        <begin position="24"/>
        <end position="332"/>
    </location>
</feature>
<dbReference type="FunFam" id="2.60.120.200:FF:000017">
    <property type="entry name" value="Vesicular integral-membrane protein VIP36"/>
    <property type="match status" value="1"/>
</dbReference>
<keyword evidence="8 12" id="KW-0472">Membrane</keyword>
<feature type="transmembrane region" description="Helical" evidence="12">
    <location>
        <begin position="298"/>
        <end position="320"/>
    </location>
</feature>
<keyword evidence="5" id="KW-0430">Lectin</keyword>
<evidence type="ECO:0000256" key="9">
    <source>
        <dbReference type="ARBA" id="ARBA00023157"/>
    </source>
</evidence>
<keyword evidence="2 12" id="KW-0812">Transmembrane</keyword>
<dbReference type="Pfam" id="PF03388">
    <property type="entry name" value="Lectin_leg-like"/>
    <property type="match status" value="1"/>
</dbReference>
<dbReference type="Gene3D" id="2.60.120.200">
    <property type="match status" value="1"/>
</dbReference>
<sequence>MTFSSWRLRISVAVALFLSSVAALNMLDSLRREHSLIKPYQGAGMNVPQWDFTGSTMVTSNFIRLTPDQQSKQGAIWNSVPCYTTKWEFQVQFSVHGTGRDLYGDGFAIWYTKTRMQLGPVFGNQDLFSGLAVFLDTYNNHNGPHNHEHPFVSAMVNNGSAVYDHDRDGTHTQLAGCAAKFRGKSHPTHIAIRYEPSVLKVSLDIDGKNQWTECFRVEGVELPTGYYFGVSAATGDLSDNHDIVSLKFYNLEENVDPNFTLQRSHIIPSAKTSEAQREHVEDVPPSKIGKVATSGLKVFGYIILIIIVCIVLIFGGIFLYQYSKEDRRKRFY</sequence>
<reference evidence="16" key="1">
    <citation type="submission" date="2017-01" db="EMBL/GenBank/DDBJ databases">
        <title>Comparative genomics of anhydrobiosis in the tardigrade Hypsibius dujardini.</title>
        <authorList>
            <person name="Yoshida Y."/>
            <person name="Koutsovoulos G."/>
            <person name="Laetsch D."/>
            <person name="Stevens L."/>
            <person name="Kumar S."/>
            <person name="Horikawa D."/>
            <person name="Ishino K."/>
            <person name="Komine S."/>
            <person name="Tomita M."/>
            <person name="Blaxter M."/>
            <person name="Arakawa K."/>
        </authorList>
    </citation>
    <scope>NUCLEOTIDE SEQUENCE [LARGE SCALE GENOMIC DNA]</scope>
    <source>
        <strain evidence="16">Z151</strain>
    </source>
</reference>
<evidence type="ECO:0000256" key="2">
    <source>
        <dbReference type="ARBA" id="ARBA00022692"/>
    </source>
</evidence>
<dbReference type="GO" id="GO:0000139">
    <property type="term" value="C:Golgi membrane"/>
    <property type="evidence" value="ECO:0007669"/>
    <property type="project" value="UniProtKB-SubCell"/>
</dbReference>
<dbReference type="GO" id="GO:0005793">
    <property type="term" value="C:endoplasmic reticulum-Golgi intermediate compartment"/>
    <property type="evidence" value="ECO:0007669"/>
    <property type="project" value="TreeGrafter"/>
</dbReference>
<dbReference type="PANTHER" id="PTHR12223">
    <property type="entry name" value="VESICULAR MANNOSE-BINDING LECTIN"/>
    <property type="match status" value="1"/>
</dbReference>
<comment type="subcellular location">
    <subcellularLocation>
        <location evidence="11">Endomembrane system</location>
        <topology evidence="11">Single-pass type I membrane protein</topology>
    </subcellularLocation>
    <subcellularLocation>
        <location evidence="1">Golgi apparatus membrane</location>
        <topology evidence="1">Single-pass membrane protein</topology>
    </subcellularLocation>
</comment>
<evidence type="ECO:0000256" key="6">
    <source>
        <dbReference type="ARBA" id="ARBA00022989"/>
    </source>
</evidence>
<dbReference type="GO" id="GO:0046872">
    <property type="term" value="F:metal ion binding"/>
    <property type="evidence" value="ECO:0007669"/>
    <property type="project" value="UniProtKB-KW"/>
</dbReference>
<dbReference type="Proteomes" id="UP000192578">
    <property type="component" value="Unassembled WGS sequence"/>
</dbReference>
<evidence type="ECO:0000313" key="16">
    <source>
        <dbReference type="Proteomes" id="UP000192578"/>
    </source>
</evidence>
<keyword evidence="9" id="KW-1015">Disulfide bond</keyword>
<comment type="caution">
    <text evidence="15">The sequence shown here is derived from an EMBL/GenBank/DDBJ whole genome shotgun (WGS) entry which is preliminary data.</text>
</comment>
<dbReference type="InterPro" id="IPR051136">
    <property type="entry name" value="Intracellular_Lectin-GPT"/>
</dbReference>
<keyword evidence="4 13" id="KW-0732">Signal</keyword>
<evidence type="ECO:0000256" key="5">
    <source>
        <dbReference type="ARBA" id="ARBA00022734"/>
    </source>
</evidence>
<evidence type="ECO:0000256" key="4">
    <source>
        <dbReference type="ARBA" id="ARBA00022729"/>
    </source>
</evidence>
<keyword evidence="6 12" id="KW-1133">Transmembrane helix</keyword>
<dbReference type="EMBL" id="MTYJ01000081">
    <property type="protein sequence ID" value="OQV15871.1"/>
    <property type="molecule type" value="Genomic_DNA"/>
</dbReference>
<dbReference type="InterPro" id="IPR013320">
    <property type="entry name" value="ConA-like_dom_sf"/>
</dbReference>
<protein>
    <submittedName>
        <fullName evidence="15">Vesicular integral-membrane protein VIP36</fullName>
    </submittedName>
</protein>
<dbReference type="PROSITE" id="PS51328">
    <property type="entry name" value="L_LECTIN_LIKE"/>
    <property type="match status" value="1"/>
</dbReference>
<dbReference type="InterPro" id="IPR005052">
    <property type="entry name" value="Lectin_leg"/>
</dbReference>
<evidence type="ECO:0000313" key="15">
    <source>
        <dbReference type="EMBL" id="OQV15871.1"/>
    </source>
</evidence>
<dbReference type="PANTHER" id="PTHR12223:SF45">
    <property type="entry name" value="RE50040P"/>
    <property type="match status" value="1"/>
</dbReference>
<gene>
    <name evidence="15" type="ORF">BV898_09967</name>
</gene>
<keyword evidence="3" id="KW-0479">Metal-binding</keyword>
<evidence type="ECO:0000259" key="14">
    <source>
        <dbReference type="PROSITE" id="PS51328"/>
    </source>
</evidence>
<evidence type="ECO:0000256" key="13">
    <source>
        <dbReference type="SAM" id="SignalP"/>
    </source>
</evidence>
<evidence type="ECO:0000256" key="8">
    <source>
        <dbReference type="ARBA" id="ARBA00023136"/>
    </source>
</evidence>
<dbReference type="GO" id="GO:0005789">
    <property type="term" value="C:endoplasmic reticulum membrane"/>
    <property type="evidence" value="ECO:0007669"/>
    <property type="project" value="TreeGrafter"/>
</dbReference>
<keyword evidence="7" id="KW-0333">Golgi apparatus</keyword>
<name>A0A1W0WKX2_HYPEX</name>
<dbReference type="AlphaFoldDB" id="A0A1W0WKX2"/>